<dbReference type="OrthoDB" id="331263at2759"/>
<dbReference type="GO" id="GO:0042765">
    <property type="term" value="C:GPI-anchor transamidase complex"/>
    <property type="evidence" value="ECO:0007669"/>
    <property type="project" value="InterPro"/>
</dbReference>
<organism evidence="2 3">
    <name type="scientific">Reticulomyxa filosa</name>
    <dbReference type="NCBI Taxonomy" id="46433"/>
    <lineage>
        <taxon>Eukaryota</taxon>
        <taxon>Sar</taxon>
        <taxon>Rhizaria</taxon>
        <taxon>Retaria</taxon>
        <taxon>Foraminifera</taxon>
        <taxon>Monothalamids</taxon>
        <taxon>Reticulomyxidae</taxon>
        <taxon>Reticulomyxa</taxon>
    </lineage>
</organism>
<feature type="non-terminal residue" evidence="2">
    <location>
        <position position="184"/>
    </location>
</feature>
<feature type="chain" id="PRO_5004975451" evidence="1">
    <location>
        <begin position="22"/>
        <end position="184"/>
    </location>
</feature>
<evidence type="ECO:0000313" key="3">
    <source>
        <dbReference type="Proteomes" id="UP000023152"/>
    </source>
</evidence>
<comment type="caution">
    <text evidence="2">The sequence shown here is derived from an EMBL/GenBank/DDBJ whole genome shotgun (WGS) entry which is preliminary data.</text>
</comment>
<keyword evidence="3" id="KW-1185">Reference proteome</keyword>
<proteinExistence type="predicted"/>
<dbReference type="GO" id="GO:0016255">
    <property type="term" value="P:attachment of GPI anchor to protein"/>
    <property type="evidence" value="ECO:0007669"/>
    <property type="project" value="InterPro"/>
</dbReference>
<feature type="signal peptide" evidence="1">
    <location>
        <begin position="1"/>
        <end position="21"/>
    </location>
</feature>
<evidence type="ECO:0000256" key="1">
    <source>
        <dbReference type="SAM" id="SignalP"/>
    </source>
</evidence>
<evidence type="ECO:0000313" key="2">
    <source>
        <dbReference type="EMBL" id="ETO10614.1"/>
    </source>
</evidence>
<dbReference type="Pfam" id="PF04113">
    <property type="entry name" value="Gpi16"/>
    <property type="match status" value="1"/>
</dbReference>
<reference evidence="2 3" key="1">
    <citation type="journal article" date="2013" name="Curr. Biol.">
        <title>The Genome of the Foraminiferan Reticulomyxa filosa.</title>
        <authorList>
            <person name="Glockner G."/>
            <person name="Hulsmann N."/>
            <person name="Schleicher M."/>
            <person name="Noegel A.A."/>
            <person name="Eichinger L."/>
            <person name="Gallinger C."/>
            <person name="Pawlowski J."/>
            <person name="Sierra R."/>
            <person name="Euteneuer U."/>
            <person name="Pillet L."/>
            <person name="Moustafa A."/>
            <person name="Platzer M."/>
            <person name="Groth M."/>
            <person name="Szafranski K."/>
            <person name="Schliwa M."/>
        </authorList>
    </citation>
    <scope>NUCLEOTIDE SEQUENCE [LARGE SCALE GENOMIC DNA]</scope>
</reference>
<dbReference type="PANTHER" id="PTHR12959">
    <property type="entry name" value="GPI TRANSAMIDASE COMPONENT PIG-T-RELATED"/>
    <property type="match status" value="1"/>
</dbReference>
<dbReference type="InterPro" id="IPR007245">
    <property type="entry name" value="PIG-T"/>
</dbReference>
<protein>
    <submittedName>
        <fullName evidence="2">GPI-anchor transamidase</fullName>
    </submittedName>
</protein>
<sequence>MRFLHINWLLLLSLLAALGTGKDKYNEALYFRPLLGGSMLVQLLFEIETEYSTIESNNYEKFPKPIGQILKKHPVWELEMELTKGRWNKKKWGEYGRKRYGYEISPYGAQIRGILYNKDNNTNEINMQKHWIEIESKLSGLYCSSINQIKIQNEKIKYGYYPIGIKEINNITWIEYYGTLPSEP</sequence>
<accession>X6M9P8</accession>
<gene>
    <name evidence="2" type="ORF">RFI_26766</name>
</gene>
<dbReference type="EMBL" id="ASPP01023345">
    <property type="protein sequence ID" value="ETO10614.1"/>
    <property type="molecule type" value="Genomic_DNA"/>
</dbReference>
<dbReference type="AlphaFoldDB" id="X6M9P8"/>
<dbReference type="PANTHER" id="PTHR12959:SF11">
    <property type="entry name" value="GPI TRANSAMIDASE COMPONENT PIG-T"/>
    <property type="match status" value="1"/>
</dbReference>
<keyword evidence="1" id="KW-0732">Signal</keyword>
<name>X6M9P8_RETFI</name>
<dbReference type="Proteomes" id="UP000023152">
    <property type="component" value="Unassembled WGS sequence"/>
</dbReference>